<dbReference type="KEGG" id="sla:SERLADRAFT_457933"/>
<dbReference type="GO" id="GO:0030234">
    <property type="term" value="F:enzyme regulator activity"/>
    <property type="evidence" value="ECO:0007669"/>
    <property type="project" value="InterPro"/>
</dbReference>
<dbReference type="PANTHER" id="PTHR10758">
    <property type="entry name" value="26S PROTEASOME NON-ATPASE REGULATORY SUBUNIT 3/COP9 SIGNALOSOME COMPLEX SUBUNIT 3"/>
    <property type="match status" value="1"/>
</dbReference>
<dbReference type="Pfam" id="PF25573">
    <property type="entry name" value="TPR_PSMD3_N"/>
    <property type="match status" value="1"/>
</dbReference>
<dbReference type="Pfam" id="PF01399">
    <property type="entry name" value="PCI"/>
    <property type="match status" value="1"/>
</dbReference>
<dbReference type="OrthoDB" id="1713558at2759"/>
<dbReference type="GO" id="GO:0006511">
    <property type="term" value="P:ubiquitin-dependent protein catabolic process"/>
    <property type="evidence" value="ECO:0007669"/>
    <property type="project" value="TreeGrafter"/>
</dbReference>
<dbReference type="EMBL" id="GL945429">
    <property type="protein sequence ID" value="EGO29740.1"/>
    <property type="molecule type" value="Genomic_DNA"/>
</dbReference>
<dbReference type="InterPro" id="IPR036390">
    <property type="entry name" value="WH_DNA-bd_sf"/>
</dbReference>
<dbReference type="GO" id="GO:0042176">
    <property type="term" value="P:regulation of protein catabolic process"/>
    <property type="evidence" value="ECO:0007669"/>
    <property type="project" value="InterPro"/>
</dbReference>
<protein>
    <recommendedName>
        <fullName evidence="4">PCI domain-containing protein</fullName>
    </recommendedName>
</protein>
<gene>
    <name evidence="5" type="ORF">SERLADRAFT_457933</name>
</gene>
<comment type="similarity">
    <text evidence="1">Belongs to the proteasome subunit S3 family.</text>
</comment>
<feature type="region of interest" description="Disordered" evidence="3">
    <location>
        <begin position="478"/>
        <end position="510"/>
    </location>
</feature>
<reference evidence="5" key="1">
    <citation type="submission" date="2011-04" db="EMBL/GenBank/DDBJ databases">
        <title>Evolution of plant cell wall degrading machinery underlies the functional diversity of forest fungi.</title>
        <authorList>
            <consortium name="US DOE Joint Genome Institute (JGI-PGF)"/>
            <person name="Eastwood D.C."/>
            <person name="Floudas D."/>
            <person name="Binder M."/>
            <person name="Majcherczyk A."/>
            <person name="Schneider P."/>
            <person name="Aerts A."/>
            <person name="Asiegbu F.O."/>
            <person name="Baker S.E."/>
            <person name="Barry K."/>
            <person name="Bendiksby M."/>
            <person name="Blumentritt M."/>
            <person name="Coutinho P.M."/>
            <person name="Cullen D."/>
            <person name="Cullen D."/>
            <person name="Gathman A."/>
            <person name="Goodell B."/>
            <person name="Henrissat B."/>
            <person name="Ihrmark K."/>
            <person name="Kauserud H."/>
            <person name="Kohler A."/>
            <person name="LaButti K."/>
            <person name="Lapidus A."/>
            <person name="Lavin J.L."/>
            <person name="Lee Y.-H."/>
            <person name="Lindquist E."/>
            <person name="Lilly W."/>
            <person name="Lucas S."/>
            <person name="Morin E."/>
            <person name="Murat C."/>
            <person name="Oguiza J.A."/>
            <person name="Park J."/>
            <person name="Pisabarro A.G."/>
            <person name="Riley R."/>
            <person name="Rosling A."/>
            <person name="Salamov A."/>
            <person name="Schmidt O."/>
            <person name="Schmutz J."/>
            <person name="Skrede I."/>
            <person name="Stenlid J."/>
            <person name="Wiebenga A."/>
            <person name="Xie X."/>
            <person name="Kues U."/>
            <person name="Hibbett D.S."/>
            <person name="Hoffmeister D."/>
            <person name="Hogberg N."/>
            <person name="Martin F."/>
            <person name="Grigoriev I.V."/>
            <person name="Watkinson S.C."/>
        </authorList>
    </citation>
    <scope>NUCLEOTIDE SEQUENCE</scope>
    <source>
        <strain evidence="5">S7.9</strain>
    </source>
</reference>
<dbReference type="GO" id="GO:0008541">
    <property type="term" value="C:proteasome regulatory particle, lid subcomplex"/>
    <property type="evidence" value="ECO:0007669"/>
    <property type="project" value="TreeGrafter"/>
</dbReference>
<accession>F8NI18</accession>
<dbReference type="RefSeq" id="XP_007313982.1">
    <property type="nucleotide sequence ID" value="XM_007313920.1"/>
</dbReference>
<feature type="compositionally biased region" description="Basic and acidic residues" evidence="3">
    <location>
        <begin position="478"/>
        <end position="494"/>
    </location>
</feature>
<dbReference type="Pfam" id="PF08375">
    <property type="entry name" value="Rpn3_C"/>
    <property type="match status" value="1"/>
</dbReference>
<dbReference type="InterPro" id="IPR000717">
    <property type="entry name" value="PCI_dom"/>
</dbReference>
<dbReference type="PROSITE" id="PS50250">
    <property type="entry name" value="PCI"/>
    <property type="match status" value="1"/>
</dbReference>
<evidence type="ECO:0000259" key="4">
    <source>
        <dbReference type="PROSITE" id="PS50250"/>
    </source>
</evidence>
<dbReference type="Proteomes" id="UP000008064">
    <property type="component" value="Unassembled WGS sequence"/>
</dbReference>
<dbReference type="InterPro" id="IPR013586">
    <property type="entry name" value="PSMD3_C"/>
</dbReference>
<evidence type="ECO:0000256" key="1">
    <source>
        <dbReference type="ARBA" id="ARBA00007912"/>
    </source>
</evidence>
<dbReference type="SMART" id="SM00753">
    <property type="entry name" value="PAM"/>
    <property type="match status" value="1"/>
</dbReference>
<dbReference type="GeneID" id="18817612"/>
<proteinExistence type="inferred from homology"/>
<dbReference type="Gene3D" id="1.25.40.570">
    <property type="match status" value="1"/>
</dbReference>
<evidence type="ECO:0000256" key="3">
    <source>
        <dbReference type="SAM" id="MobiDB-lite"/>
    </source>
</evidence>
<name>F8NI18_SERL9</name>
<dbReference type="SMART" id="SM00088">
    <property type="entry name" value="PINT"/>
    <property type="match status" value="1"/>
</dbReference>
<dbReference type="InterPro" id="IPR057985">
    <property type="entry name" value="TPR_PSMD3_N"/>
</dbReference>
<dbReference type="PANTHER" id="PTHR10758:SF2">
    <property type="entry name" value="26S PROTEASOME NON-ATPASE REGULATORY SUBUNIT 3"/>
    <property type="match status" value="1"/>
</dbReference>
<dbReference type="InterPro" id="IPR050756">
    <property type="entry name" value="CSN3"/>
</dbReference>
<dbReference type="AlphaFoldDB" id="F8NI18"/>
<evidence type="ECO:0000313" key="5">
    <source>
        <dbReference type="EMBL" id="EGO29740.1"/>
    </source>
</evidence>
<feature type="domain" description="PCI" evidence="4">
    <location>
        <begin position="257"/>
        <end position="437"/>
    </location>
</feature>
<keyword evidence="2" id="KW-0647">Proteasome</keyword>
<feature type="region of interest" description="Disordered" evidence="3">
    <location>
        <begin position="1"/>
        <end position="32"/>
    </location>
</feature>
<sequence>MTDVEMKPAEEKKEDKKDEKKDNKAEKKEEIKPVPLSPTAEIKFNVTLIEKAVSTLEPRFTHRVLRSLMTLRKRVTDKVLCDAIEEIYPKDSPVKATLLAWIPVTTVADISMDIDTSAAPQPPKPTVDPVHEAEMYIRLLIIHHLHTSPSTYGKSIELSLESVEKMQALNRRSMDPIAAKIWFAVERSYELGGELADARPLFLAAQRTASLRHDDDTQASLINRLLRNYVHYNLYDQADKLVSKTTFPVSAPNSQYARYHYYLGRIKVVQLNYTAAHTNLQQAIRRAPPAKTAPGFYQAMHKFFVLVELLMGDIPDRSIFRHPVLEKALNAYFEIVKAVRTGSLSQFQSTLNKHASQFEADKTYTLIVRLRQNVIKTGIRRLSLSYSRISLRDICLKLHLDSEEDAEYIVGKAIRDGVIEGRIVHQQGWMECGSQKDGYGPEVSEIFSRRIGYCLELHNQSVKAMRYPLNAHRKELAAAEGAREREKELAKEIQEGDLDDDDPAGLGEGY</sequence>
<dbReference type="SUPFAM" id="SSF46785">
    <property type="entry name" value="Winged helix' DNA-binding domain"/>
    <property type="match status" value="1"/>
</dbReference>
<organism>
    <name type="scientific">Serpula lacrymans var. lacrymans (strain S7.9)</name>
    <name type="common">Dry rot fungus</name>
    <dbReference type="NCBI Taxonomy" id="578457"/>
    <lineage>
        <taxon>Eukaryota</taxon>
        <taxon>Fungi</taxon>
        <taxon>Dikarya</taxon>
        <taxon>Basidiomycota</taxon>
        <taxon>Agaricomycotina</taxon>
        <taxon>Agaricomycetes</taxon>
        <taxon>Agaricomycetidae</taxon>
        <taxon>Boletales</taxon>
        <taxon>Coniophorineae</taxon>
        <taxon>Serpulaceae</taxon>
        <taxon>Serpula</taxon>
    </lineage>
</organism>
<dbReference type="HOGENOM" id="CLU_019858_1_2_1"/>
<evidence type="ECO:0000256" key="2">
    <source>
        <dbReference type="ARBA" id="ARBA00022942"/>
    </source>
</evidence>